<evidence type="ECO:0000313" key="2">
    <source>
        <dbReference type="EMBL" id="KKS72492.1"/>
    </source>
</evidence>
<comment type="caution">
    <text evidence="2">The sequence shown here is derived from an EMBL/GenBank/DDBJ whole genome shotgun (WGS) entry which is preliminary data.</text>
</comment>
<evidence type="ECO:0000313" key="3">
    <source>
        <dbReference type="Proteomes" id="UP000033867"/>
    </source>
</evidence>
<name>A0A0G1BGP5_9BACT</name>
<sequence>MGVVGDPTNAGTGGRKATPQPQTVEESMRRTYSSRYAIKCARVVGIASVNEVKLIIELNNSRSICVGETSDYWEIAAQEWYMLRLKGRSPLFAPASGAWCIYPRPLGFFIPFRVTCQSVTRKKSSPWLKLYGLTELGDRWLLARLWFYDSDFPKVVLGVDRLQKDIFCT</sequence>
<proteinExistence type="predicted"/>
<dbReference type="EMBL" id="LCEK01000008">
    <property type="protein sequence ID" value="KKS72492.1"/>
    <property type="molecule type" value="Genomic_DNA"/>
</dbReference>
<feature type="region of interest" description="Disordered" evidence="1">
    <location>
        <begin position="1"/>
        <end position="28"/>
    </location>
</feature>
<reference evidence="2 3" key="1">
    <citation type="journal article" date="2015" name="Nature">
        <title>rRNA introns, odd ribosomes, and small enigmatic genomes across a large radiation of phyla.</title>
        <authorList>
            <person name="Brown C.T."/>
            <person name="Hug L.A."/>
            <person name="Thomas B.C."/>
            <person name="Sharon I."/>
            <person name="Castelle C.J."/>
            <person name="Singh A."/>
            <person name="Wilkins M.J."/>
            <person name="Williams K.H."/>
            <person name="Banfield J.F."/>
        </authorList>
    </citation>
    <scope>NUCLEOTIDE SEQUENCE [LARGE SCALE GENOMIC DNA]</scope>
</reference>
<organism evidence="2 3">
    <name type="scientific">Candidatus Magasanikbacteria bacterium GW2011_GWE2_42_7</name>
    <dbReference type="NCBI Taxonomy" id="1619052"/>
    <lineage>
        <taxon>Bacteria</taxon>
        <taxon>Candidatus Magasanikiibacteriota</taxon>
    </lineage>
</organism>
<evidence type="ECO:0000256" key="1">
    <source>
        <dbReference type="SAM" id="MobiDB-lite"/>
    </source>
</evidence>
<gene>
    <name evidence="2" type="ORF">UV42_C0008G0011</name>
</gene>
<dbReference type="Proteomes" id="UP000033867">
    <property type="component" value="Unassembled WGS sequence"/>
</dbReference>
<protein>
    <submittedName>
        <fullName evidence="2">Uncharacterized protein</fullName>
    </submittedName>
</protein>
<accession>A0A0G1BGP5</accession>
<feature type="compositionally biased region" description="Polar residues" evidence="1">
    <location>
        <begin position="19"/>
        <end position="28"/>
    </location>
</feature>
<dbReference type="AlphaFoldDB" id="A0A0G1BGP5"/>